<keyword evidence="7" id="KW-1185">Reference proteome</keyword>
<dbReference type="GO" id="GO:0051213">
    <property type="term" value="F:dioxygenase activity"/>
    <property type="evidence" value="ECO:0007669"/>
    <property type="project" value="UniProtKB-KW"/>
</dbReference>
<gene>
    <name evidence="6" type="ORF">LK996_01495</name>
</gene>
<evidence type="ECO:0000256" key="3">
    <source>
        <dbReference type="ARBA" id="ARBA00022964"/>
    </source>
</evidence>
<keyword evidence="4" id="KW-0560">Oxidoreductase</keyword>
<name>A0ABS8JDX7_9GAMM</name>
<accession>A0ABS8JDX7</accession>
<keyword evidence="3 6" id="KW-0223">Dioxygenase</keyword>
<dbReference type="RefSeq" id="WP_230525407.1">
    <property type="nucleotide sequence ID" value="NZ_JAJGAK010000001.1"/>
</dbReference>
<proteinExistence type="inferred from homology"/>
<keyword evidence="5" id="KW-0408">Iron</keyword>
<organism evidence="6 7">
    <name type="scientific">Noviluteimonas lactosilytica</name>
    <dbReference type="NCBI Taxonomy" id="2888523"/>
    <lineage>
        <taxon>Bacteria</taxon>
        <taxon>Pseudomonadati</taxon>
        <taxon>Pseudomonadota</taxon>
        <taxon>Gammaproteobacteria</taxon>
        <taxon>Lysobacterales</taxon>
        <taxon>Lysobacteraceae</taxon>
        <taxon>Noviluteimonas</taxon>
    </lineage>
</organism>
<sequence>MNASPAAPGSDNASDCCPDVDFPGRDKLVAAIDAAVAHDDEHQVTAALRDALCRMIRDRDVQLPACVHEPIVDHYARRELYRSPTHGYSVVCMTWGPGQGTPLHDHSGLWCVEGVWDGQLEIVQYELLGRDGERFRFRAAGGMHAGPGSAGSLIPPHEYHTIHNASTDDIAISLHIYKAPMECCSKFVKAPRQNENGEWFVRESAVMATDEAA</sequence>
<evidence type="ECO:0000313" key="6">
    <source>
        <dbReference type="EMBL" id="MCC8361757.1"/>
    </source>
</evidence>
<dbReference type="InterPro" id="IPR011051">
    <property type="entry name" value="RmlC_Cupin_sf"/>
</dbReference>
<evidence type="ECO:0000313" key="7">
    <source>
        <dbReference type="Proteomes" id="UP001165293"/>
    </source>
</evidence>
<dbReference type="PANTHER" id="PTHR12918:SF1">
    <property type="entry name" value="CYSTEINE DIOXYGENASE TYPE 1"/>
    <property type="match status" value="1"/>
</dbReference>
<dbReference type="Pfam" id="PF05995">
    <property type="entry name" value="CDO_I"/>
    <property type="match status" value="1"/>
</dbReference>
<keyword evidence="2" id="KW-0479">Metal-binding</keyword>
<dbReference type="InterPro" id="IPR010300">
    <property type="entry name" value="CDO_1"/>
</dbReference>
<comment type="caution">
    <text evidence="6">The sequence shown here is derived from an EMBL/GenBank/DDBJ whole genome shotgun (WGS) entry which is preliminary data.</text>
</comment>
<dbReference type="EMBL" id="JAJGAK010000001">
    <property type="protein sequence ID" value="MCC8361757.1"/>
    <property type="molecule type" value="Genomic_DNA"/>
</dbReference>
<dbReference type="PANTHER" id="PTHR12918">
    <property type="entry name" value="CYSTEINE DIOXYGENASE"/>
    <property type="match status" value="1"/>
</dbReference>
<evidence type="ECO:0000256" key="5">
    <source>
        <dbReference type="ARBA" id="ARBA00023004"/>
    </source>
</evidence>
<evidence type="ECO:0000256" key="4">
    <source>
        <dbReference type="ARBA" id="ARBA00023002"/>
    </source>
</evidence>
<evidence type="ECO:0000256" key="2">
    <source>
        <dbReference type="ARBA" id="ARBA00022723"/>
    </source>
</evidence>
<reference evidence="6" key="1">
    <citation type="submission" date="2021-10" db="EMBL/GenBank/DDBJ databases">
        <authorList>
            <person name="Lyu M."/>
            <person name="Wang X."/>
            <person name="Meng X."/>
            <person name="Xu K."/>
        </authorList>
    </citation>
    <scope>NUCLEOTIDE SEQUENCE</scope>
    <source>
        <strain evidence="6">A6</strain>
    </source>
</reference>
<dbReference type="CDD" id="cd10548">
    <property type="entry name" value="cupin_CDO"/>
    <property type="match status" value="1"/>
</dbReference>
<dbReference type="InterPro" id="IPR014710">
    <property type="entry name" value="RmlC-like_jellyroll"/>
</dbReference>
<protein>
    <submittedName>
        <fullName evidence="6">Cysteine dioxygenase family protein</fullName>
    </submittedName>
</protein>
<evidence type="ECO:0000256" key="1">
    <source>
        <dbReference type="ARBA" id="ARBA00006622"/>
    </source>
</evidence>
<dbReference type="SUPFAM" id="SSF51182">
    <property type="entry name" value="RmlC-like cupins"/>
    <property type="match status" value="1"/>
</dbReference>
<dbReference type="Proteomes" id="UP001165293">
    <property type="component" value="Unassembled WGS sequence"/>
</dbReference>
<comment type="similarity">
    <text evidence="1">Belongs to the cysteine dioxygenase family.</text>
</comment>
<dbReference type="Gene3D" id="2.60.120.10">
    <property type="entry name" value="Jelly Rolls"/>
    <property type="match status" value="1"/>
</dbReference>